<keyword evidence="7" id="KW-1185">Reference proteome</keyword>
<evidence type="ECO:0000313" key="6">
    <source>
        <dbReference type="EMBL" id="KAH7112199.1"/>
    </source>
</evidence>
<accession>A0A9P9D4D5</accession>
<feature type="region of interest" description="Disordered" evidence="3">
    <location>
        <begin position="614"/>
        <end position="637"/>
    </location>
</feature>
<keyword evidence="1" id="KW-0880">Kelch repeat</keyword>
<evidence type="ECO:0000256" key="4">
    <source>
        <dbReference type="SAM" id="Phobius"/>
    </source>
</evidence>
<dbReference type="PANTHER" id="PTHR46093">
    <property type="entry name" value="ACYL-COA-BINDING DOMAIN-CONTAINING PROTEIN 5"/>
    <property type="match status" value="1"/>
</dbReference>
<feature type="transmembrane region" description="Helical" evidence="4">
    <location>
        <begin position="498"/>
        <end position="521"/>
    </location>
</feature>
<dbReference type="SUPFAM" id="SSF50965">
    <property type="entry name" value="Galactose oxidase, central domain"/>
    <property type="match status" value="2"/>
</dbReference>
<dbReference type="OrthoDB" id="10251809at2759"/>
<keyword evidence="4" id="KW-0812">Transmembrane</keyword>
<evidence type="ECO:0000256" key="5">
    <source>
        <dbReference type="SAM" id="SignalP"/>
    </source>
</evidence>
<protein>
    <submittedName>
        <fullName evidence="6">Uncharacterized protein</fullName>
    </submittedName>
</protein>
<feature type="chain" id="PRO_5040135033" evidence="5">
    <location>
        <begin position="23"/>
        <end position="637"/>
    </location>
</feature>
<name>A0A9P9D4D5_9PLEO</name>
<keyword evidence="4" id="KW-1133">Transmembrane helix</keyword>
<evidence type="ECO:0000313" key="7">
    <source>
        <dbReference type="Proteomes" id="UP000700596"/>
    </source>
</evidence>
<dbReference type="EMBL" id="JAGMWT010000022">
    <property type="protein sequence ID" value="KAH7112199.1"/>
    <property type="molecule type" value="Genomic_DNA"/>
</dbReference>
<dbReference type="InterPro" id="IPR011043">
    <property type="entry name" value="Gal_Oxase/kelch_b-propeller"/>
</dbReference>
<feature type="compositionally biased region" description="Basic and acidic residues" evidence="3">
    <location>
        <begin position="628"/>
        <end position="637"/>
    </location>
</feature>
<keyword evidence="5" id="KW-0732">Signal</keyword>
<dbReference type="Gene3D" id="2.120.10.80">
    <property type="entry name" value="Kelch-type beta propeller"/>
    <property type="match status" value="2"/>
</dbReference>
<evidence type="ECO:0000256" key="1">
    <source>
        <dbReference type="ARBA" id="ARBA00022441"/>
    </source>
</evidence>
<keyword evidence="4" id="KW-0472">Membrane</keyword>
<proteinExistence type="predicted"/>
<evidence type="ECO:0000256" key="3">
    <source>
        <dbReference type="SAM" id="MobiDB-lite"/>
    </source>
</evidence>
<dbReference type="Proteomes" id="UP000700596">
    <property type="component" value="Unassembled WGS sequence"/>
</dbReference>
<reference evidence="6" key="1">
    <citation type="journal article" date="2021" name="Nat. Commun.">
        <title>Genetic determinants of endophytism in the Arabidopsis root mycobiome.</title>
        <authorList>
            <person name="Mesny F."/>
            <person name="Miyauchi S."/>
            <person name="Thiergart T."/>
            <person name="Pickel B."/>
            <person name="Atanasova L."/>
            <person name="Karlsson M."/>
            <person name="Huettel B."/>
            <person name="Barry K.W."/>
            <person name="Haridas S."/>
            <person name="Chen C."/>
            <person name="Bauer D."/>
            <person name="Andreopoulos W."/>
            <person name="Pangilinan J."/>
            <person name="LaButti K."/>
            <person name="Riley R."/>
            <person name="Lipzen A."/>
            <person name="Clum A."/>
            <person name="Drula E."/>
            <person name="Henrissat B."/>
            <person name="Kohler A."/>
            <person name="Grigoriev I.V."/>
            <person name="Martin F.M."/>
            <person name="Hacquard S."/>
        </authorList>
    </citation>
    <scope>NUCLEOTIDE SEQUENCE</scope>
    <source>
        <strain evidence="6">MPI-CAGE-CH-0243</strain>
    </source>
</reference>
<gene>
    <name evidence="6" type="ORF">B0J11DRAFT_189020</name>
</gene>
<comment type="caution">
    <text evidence="6">The sequence shown here is derived from an EMBL/GenBank/DDBJ whole genome shotgun (WGS) entry which is preliminary data.</text>
</comment>
<dbReference type="InterPro" id="IPR015915">
    <property type="entry name" value="Kelch-typ_b-propeller"/>
</dbReference>
<evidence type="ECO:0000256" key="2">
    <source>
        <dbReference type="ARBA" id="ARBA00022737"/>
    </source>
</evidence>
<dbReference type="AlphaFoldDB" id="A0A9P9D4D5"/>
<keyword evidence="2" id="KW-0677">Repeat</keyword>
<organism evidence="6 7">
    <name type="scientific">Dendryphion nanum</name>
    <dbReference type="NCBI Taxonomy" id="256645"/>
    <lineage>
        <taxon>Eukaryota</taxon>
        <taxon>Fungi</taxon>
        <taxon>Dikarya</taxon>
        <taxon>Ascomycota</taxon>
        <taxon>Pezizomycotina</taxon>
        <taxon>Dothideomycetes</taxon>
        <taxon>Pleosporomycetidae</taxon>
        <taxon>Pleosporales</taxon>
        <taxon>Torulaceae</taxon>
        <taxon>Dendryphion</taxon>
    </lineage>
</organism>
<sequence>MASINIITKIFAVCTFLAVTDAFDLPTIWKPQQVVDLFCARWYHQSVVKNNTLYVRGGIQTFNAPESKTNWTNSTLGFNSFLLQIDLSKSWDWKKNLTYIALAEQPNPNTGTLIRNGTIQGTMFRGPLNDSHIWTYGGTTFQGNKSFPNKEAYYGYSNNYPLWSFDNSTQLWSQFDINQPATPSYGAAAEATDQALGFYLSGRIDSGSSYTTATFGDKFKPLPGMIVMDLTQSSRARNVSVSTMKDAQPRIGGAMQYVAPVGGNGVLVAIGGQVFDGKEFAGPQDKGRLLGFDTVDVFDIASYLAEPRDNGTWYSQTTSGDIPPSRLDFCTALFSAPDNSSHNIYLYGGRDPTGLNGTIFYDDIYVLSLPSFTWIKVFTGTAPRYGHTCHIVGKRQLLTSGGQARSEKQCDWERKAVAILDVPTLAWGSVYNAQDDPFVIGDYIIGKIGGHKQGGATLKTPEKGWNSSELGIIMSTTRLYNEDGTPFQTLNDSSGLTMVRLAGIIGGSIAGAIFIVCVAWLTRVYRRSRRPQSIASSFSSPVEVYGEHRFELSPDEKKIWEVSGTEGRHEIPDSAVKAEADRANMVTYAVELPTTNFHRNGRWGVPIIRVPSPSMLSRRGSVSPNEDAPPKDAKDMV</sequence>
<feature type="signal peptide" evidence="5">
    <location>
        <begin position="1"/>
        <end position="22"/>
    </location>
</feature>
<dbReference type="PANTHER" id="PTHR46093:SF3">
    <property type="entry name" value="ACYL-COA-BINDING DOMAIN-CONTAINING PROTEIN 4"/>
    <property type="match status" value="1"/>
</dbReference>